<dbReference type="EMBL" id="JAVEPI010000002">
    <property type="protein sequence ID" value="KAK1443649.1"/>
    <property type="molecule type" value="Genomic_DNA"/>
</dbReference>
<accession>A0AAD8LMM0</accession>
<dbReference type="Proteomes" id="UP001230268">
    <property type="component" value="Unassembled WGS sequence"/>
</dbReference>
<comment type="caution">
    <text evidence="2">The sequence shown here is derived from an EMBL/GenBank/DDBJ whole genome shotgun (WGS) entry which is preliminary data.</text>
</comment>
<protein>
    <submittedName>
        <fullName evidence="2">Uncharacterized protein</fullName>
    </submittedName>
</protein>
<gene>
    <name evidence="2" type="ORF">BgAZ_205250</name>
</gene>
<evidence type="ECO:0000256" key="1">
    <source>
        <dbReference type="SAM" id="Coils"/>
    </source>
</evidence>
<reference evidence="2" key="1">
    <citation type="submission" date="2023-08" db="EMBL/GenBank/DDBJ databases">
        <title>Draft sequence of the Babesia gibsoni genome.</title>
        <authorList>
            <person name="Yamagishi J.Y."/>
            <person name="Xuan X.X."/>
        </authorList>
    </citation>
    <scope>NUCLEOTIDE SEQUENCE</scope>
    <source>
        <strain evidence="2">Azabu</strain>
    </source>
</reference>
<proteinExistence type="predicted"/>
<evidence type="ECO:0000313" key="3">
    <source>
        <dbReference type="Proteomes" id="UP001230268"/>
    </source>
</evidence>
<name>A0AAD8LMM0_BABGI</name>
<evidence type="ECO:0000313" key="2">
    <source>
        <dbReference type="EMBL" id="KAK1443649.1"/>
    </source>
</evidence>
<dbReference type="AlphaFoldDB" id="A0AAD8LMM0"/>
<keyword evidence="1" id="KW-0175">Coiled coil</keyword>
<sequence>MDGSGTEENSATLYKVMINKRIVDKVQMSMNTSSGTPCNAAENGVGNMENEHIERNLEGEIEKLREDNRLLEKKYNETFEALDNVRQSALEASERALSREFRIAFLEKALHGCEASLNEVQEQLKEQNKRSHQEKKDMQKEVSIIQSQVENLNNLVRDKDSHILRLVNENARVKNQLNDITQRKSELLKQLKDMCEKLNTVVWETNQREKMLNNLESELKKREIERQSAFLSEVTRSKRLLVNIKVKENMLNQVITTKNQKINELELHVKQLIEKINRISGVFYDINKSGMDVPINSGCYDSNSNFGQVECNIKSPCHMDLYSGRAKLLI</sequence>
<keyword evidence="3" id="KW-1185">Reference proteome</keyword>
<feature type="coiled-coil region" evidence="1">
    <location>
        <begin position="47"/>
        <end position="225"/>
    </location>
</feature>
<organism evidence="2 3">
    <name type="scientific">Babesia gibsoni</name>
    <dbReference type="NCBI Taxonomy" id="33632"/>
    <lineage>
        <taxon>Eukaryota</taxon>
        <taxon>Sar</taxon>
        <taxon>Alveolata</taxon>
        <taxon>Apicomplexa</taxon>
        <taxon>Aconoidasida</taxon>
        <taxon>Piroplasmida</taxon>
        <taxon>Babesiidae</taxon>
        <taxon>Babesia</taxon>
    </lineage>
</organism>